<feature type="transmembrane region" description="Helical" evidence="2">
    <location>
        <begin position="272"/>
        <end position="291"/>
    </location>
</feature>
<protein>
    <submittedName>
        <fullName evidence="5">Monocarboxylate transporter 12-like</fullName>
    </submittedName>
</protein>
<dbReference type="RefSeq" id="XP_022105069.1">
    <property type="nucleotide sequence ID" value="XM_022249377.1"/>
</dbReference>
<keyword evidence="4" id="KW-1185">Reference proteome</keyword>
<dbReference type="InterPro" id="IPR036259">
    <property type="entry name" value="MFS_trans_sf"/>
</dbReference>
<dbReference type="PANTHER" id="PTHR11360">
    <property type="entry name" value="MONOCARBOXYLATE TRANSPORTER"/>
    <property type="match status" value="1"/>
</dbReference>
<feature type="transmembrane region" description="Helical" evidence="2">
    <location>
        <begin position="162"/>
        <end position="183"/>
    </location>
</feature>
<evidence type="ECO:0000313" key="5">
    <source>
        <dbReference type="RefSeq" id="XP_022105069.1"/>
    </source>
</evidence>
<dbReference type="InterPro" id="IPR050327">
    <property type="entry name" value="Proton-linked_MCT"/>
</dbReference>
<dbReference type="Pfam" id="PF07690">
    <property type="entry name" value="MFS_1"/>
    <property type="match status" value="1"/>
</dbReference>
<evidence type="ECO:0000256" key="1">
    <source>
        <dbReference type="ARBA" id="ARBA00004141"/>
    </source>
</evidence>
<feature type="transmembrane region" description="Helical" evidence="2">
    <location>
        <begin position="232"/>
        <end position="260"/>
    </location>
</feature>
<evidence type="ECO:0000256" key="2">
    <source>
        <dbReference type="SAM" id="Phobius"/>
    </source>
</evidence>
<feature type="transmembrane region" description="Helical" evidence="2">
    <location>
        <begin position="131"/>
        <end position="150"/>
    </location>
</feature>
<dbReference type="OMA" id="MANGIAW"/>
<keyword evidence="2" id="KW-1133">Transmembrane helix</keyword>
<accession>A0A8B7ZHL0</accession>
<dbReference type="GO" id="GO:0016020">
    <property type="term" value="C:membrane"/>
    <property type="evidence" value="ECO:0007669"/>
    <property type="project" value="UniProtKB-SubCell"/>
</dbReference>
<feature type="transmembrane region" description="Helical" evidence="2">
    <location>
        <begin position="100"/>
        <end position="119"/>
    </location>
</feature>
<dbReference type="Gene3D" id="1.20.1250.20">
    <property type="entry name" value="MFS general substrate transporter like domains"/>
    <property type="match status" value="2"/>
</dbReference>
<dbReference type="AlphaFoldDB" id="A0A8B7ZHL0"/>
<evidence type="ECO:0000313" key="4">
    <source>
        <dbReference type="Proteomes" id="UP000694845"/>
    </source>
</evidence>
<dbReference type="PANTHER" id="PTHR11360:SF303">
    <property type="entry name" value="MAJOR FACILITATOR SUPERFAMILY (MFS) PROFILE DOMAIN-CONTAINING PROTEIN"/>
    <property type="match status" value="1"/>
</dbReference>
<feature type="transmembrane region" description="Helical" evidence="2">
    <location>
        <begin position="298"/>
        <end position="319"/>
    </location>
</feature>
<dbReference type="SUPFAM" id="SSF103473">
    <property type="entry name" value="MFS general substrate transporter"/>
    <property type="match status" value="1"/>
</dbReference>
<feature type="domain" description="Major facilitator superfamily (MFS) profile" evidence="3">
    <location>
        <begin position="10"/>
        <end position="382"/>
    </location>
</feature>
<organism evidence="4 5">
    <name type="scientific">Acanthaster planci</name>
    <name type="common">Crown-of-thorns starfish</name>
    <dbReference type="NCBI Taxonomy" id="133434"/>
    <lineage>
        <taxon>Eukaryota</taxon>
        <taxon>Metazoa</taxon>
        <taxon>Echinodermata</taxon>
        <taxon>Eleutherozoa</taxon>
        <taxon>Asterozoa</taxon>
        <taxon>Asteroidea</taxon>
        <taxon>Valvatacea</taxon>
        <taxon>Valvatida</taxon>
        <taxon>Acanthasteridae</taxon>
        <taxon>Acanthaster</taxon>
    </lineage>
</organism>
<gene>
    <name evidence="5" type="primary">LOC110987003</name>
</gene>
<keyword evidence="2" id="KW-0472">Membrane</keyword>
<dbReference type="InterPro" id="IPR011701">
    <property type="entry name" value="MFS"/>
</dbReference>
<dbReference type="Proteomes" id="UP000694845">
    <property type="component" value="Unplaced"/>
</dbReference>
<dbReference type="InterPro" id="IPR020846">
    <property type="entry name" value="MFS_dom"/>
</dbReference>
<feature type="transmembrane region" description="Helical" evidence="2">
    <location>
        <begin position="325"/>
        <end position="347"/>
    </location>
</feature>
<dbReference type="GO" id="GO:0008028">
    <property type="term" value="F:monocarboxylic acid transmembrane transporter activity"/>
    <property type="evidence" value="ECO:0007669"/>
    <property type="project" value="TreeGrafter"/>
</dbReference>
<comment type="subcellular location">
    <subcellularLocation>
        <location evidence="1">Membrane</location>
        <topology evidence="1">Multi-pass membrane protein</topology>
    </subcellularLocation>
</comment>
<dbReference type="PROSITE" id="PS50850">
    <property type="entry name" value="MFS"/>
    <property type="match status" value="1"/>
</dbReference>
<proteinExistence type="predicted"/>
<evidence type="ECO:0000259" key="3">
    <source>
        <dbReference type="PROSITE" id="PS50850"/>
    </source>
</evidence>
<keyword evidence="2" id="KW-0812">Transmembrane</keyword>
<dbReference type="OrthoDB" id="8055603at2759"/>
<sequence>MEFNSNGCFIALMAFMSHFISGCIAKGIGVLLPTLRDQLVTHTWIIGIVGALMGVASDVAGLSTLPLENLFGYRRVTISCSIVGSFGMILLPSVTNPVHIALALAVLVGPSLGIFTVLGKALVGRHFSKQYALACGVAYAGQALSLLAVAPMTQVFLDTYGWRGAMLLIAGICIHMVPSAIAVKVIKAEYDPISYTKITNTDQEYQERSEGAVTLCIKAFSRIIRKNLDLTILLEFNFWIVATCRFSVSCVFTTWLLYFVPHLQVKGFSPQVAASICSAGAVGSLIGSIIWSPFVDRGLITSTSGMVLSSLALTLSFVLDPWVTDFISCLAVTLAFGVFASSVYTLVDVMTKEILGKERLVSAFGWMRAFFLPRLIAGFVPG</sequence>
<reference evidence="5" key="1">
    <citation type="submission" date="2025-08" db="UniProtKB">
        <authorList>
            <consortium name="RefSeq"/>
        </authorList>
    </citation>
    <scope>IDENTIFICATION</scope>
</reference>
<name>A0A8B7ZHL0_ACAPL</name>
<feature type="transmembrane region" description="Helical" evidence="2">
    <location>
        <begin position="7"/>
        <end position="32"/>
    </location>
</feature>
<dbReference type="GeneID" id="110987003"/>
<feature type="transmembrane region" description="Helical" evidence="2">
    <location>
        <begin position="44"/>
        <end position="64"/>
    </location>
</feature>
<dbReference type="KEGG" id="aplc:110987003"/>